<dbReference type="Pfam" id="PF00126">
    <property type="entry name" value="HTH_1"/>
    <property type="match status" value="1"/>
</dbReference>
<feature type="domain" description="HTH lysR-type" evidence="7">
    <location>
        <begin position="6"/>
        <end position="63"/>
    </location>
</feature>
<dbReference type="InterPro" id="IPR005119">
    <property type="entry name" value="LysR_subst-bd"/>
</dbReference>
<keyword evidence="5" id="KW-0804">Transcription</keyword>
<dbReference type="InterPro" id="IPR036388">
    <property type="entry name" value="WH-like_DNA-bd_sf"/>
</dbReference>
<sequence>MNNRAPTVAQLRAFAALAEKLHFRDAAAELGMSQPALSGAVAALEETLGTRLVERTTRHVLLTRSGEAVAQRARAVLAGVEELAEAAQTTGRPFTGDLHLGVIPTVAPYLLPALLRPLKARYPELELILHEEQTATILDGLVSGRLDLAVLATPVEGTGMTGLALYDEDFMLVYPGDDPGAPRGPVALTALRELPVLVMEEGHCLRDQTLEVCQEAGRDGLASTRAASLATLVQLVAGGLGVTLLPSTAAAVEARPGSGLGATRFRDPAPGRSILLVHRSSSPRAAEFEQLARTMREAVKAHRMPVRLPAEA</sequence>
<dbReference type="EMBL" id="JAGSOG010000146">
    <property type="protein sequence ID" value="MBR7836525.1"/>
    <property type="molecule type" value="Genomic_DNA"/>
</dbReference>
<proteinExistence type="inferred from homology"/>
<evidence type="ECO:0000313" key="9">
    <source>
        <dbReference type="Proteomes" id="UP000675781"/>
    </source>
</evidence>
<dbReference type="PANTHER" id="PTHR30346:SF26">
    <property type="entry name" value="HYDROGEN PEROXIDE-INDUCIBLE GENES ACTIVATOR"/>
    <property type="match status" value="1"/>
</dbReference>
<gene>
    <name evidence="8" type="ORF">KDL01_24820</name>
</gene>
<name>A0A941EQB2_9ACTN</name>
<evidence type="ECO:0000256" key="5">
    <source>
        <dbReference type="ARBA" id="ARBA00023163"/>
    </source>
</evidence>
<evidence type="ECO:0000313" key="8">
    <source>
        <dbReference type="EMBL" id="MBR7836525.1"/>
    </source>
</evidence>
<evidence type="ECO:0000256" key="2">
    <source>
        <dbReference type="ARBA" id="ARBA00023015"/>
    </source>
</evidence>
<organism evidence="8 9">
    <name type="scientific">Actinospica durhamensis</name>
    <dbReference type="NCBI Taxonomy" id="1508375"/>
    <lineage>
        <taxon>Bacteria</taxon>
        <taxon>Bacillati</taxon>
        <taxon>Actinomycetota</taxon>
        <taxon>Actinomycetes</taxon>
        <taxon>Catenulisporales</taxon>
        <taxon>Actinospicaceae</taxon>
        <taxon>Actinospica</taxon>
    </lineage>
</organism>
<keyword evidence="4" id="KW-0010">Activator</keyword>
<keyword evidence="2" id="KW-0805">Transcription regulation</keyword>
<dbReference type="FunFam" id="1.10.10.10:FF:000001">
    <property type="entry name" value="LysR family transcriptional regulator"/>
    <property type="match status" value="1"/>
</dbReference>
<evidence type="ECO:0000256" key="1">
    <source>
        <dbReference type="ARBA" id="ARBA00009437"/>
    </source>
</evidence>
<evidence type="ECO:0000256" key="6">
    <source>
        <dbReference type="ARBA" id="ARBA00040885"/>
    </source>
</evidence>
<evidence type="ECO:0000259" key="7">
    <source>
        <dbReference type="PROSITE" id="PS50931"/>
    </source>
</evidence>
<dbReference type="GO" id="GO:0032993">
    <property type="term" value="C:protein-DNA complex"/>
    <property type="evidence" value="ECO:0007669"/>
    <property type="project" value="TreeGrafter"/>
</dbReference>
<keyword evidence="9" id="KW-1185">Reference proteome</keyword>
<keyword evidence="3" id="KW-0238">DNA-binding</keyword>
<dbReference type="Gene3D" id="3.40.190.10">
    <property type="entry name" value="Periplasmic binding protein-like II"/>
    <property type="match status" value="2"/>
</dbReference>
<dbReference type="SUPFAM" id="SSF53850">
    <property type="entry name" value="Periplasmic binding protein-like II"/>
    <property type="match status" value="1"/>
</dbReference>
<protein>
    <recommendedName>
        <fullName evidence="6">Probable hydrogen peroxide-inducible genes activator</fullName>
    </recommendedName>
</protein>
<dbReference type="InterPro" id="IPR036390">
    <property type="entry name" value="WH_DNA-bd_sf"/>
</dbReference>
<dbReference type="InterPro" id="IPR000847">
    <property type="entry name" value="LysR_HTH_N"/>
</dbReference>
<comment type="caution">
    <text evidence="8">The sequence shown here is derived from an EMBL/GenBank/DDBJ whole genome shotgun (WGS) entry which is preliminary data.</text>
</comment>
<dbReference type="GO" id="GO:0003700">
    <property type="term" value="F:DNA-binding transcription factor activity"/>
    <property type="evidence" value="ECO:0007669"/>
    <property type="project" value="InterPro"/>
</dbReference>
<dbReference type="Proteomes" id="UP000675781">
    <property type="component" value="Unassembled WGS sequence"/>
</dbReference>
<dbReference type="GO" id="GO:0003677">
    <property type="term" value="F:DNA binding"/>
    <property type="evidence" value="ECO:0007669"/>
    <property type="project" value="UniProtKB-KW"/>
</dbReference>
<dbReference type="PRINTS" id="PR00039">
    <property type="entry name" value="HTHLYSR"/>
</dbReference>
<dbReference type="Gene3D" id="1.10.10.10">
    <property type="entry name" value="Winged helix-like DNA-binding domain superfamily/Winged helix DNA-binding domain"/>
    <property type="match status" value="1"/>
</dbReference>
<dbReference type="AlphaFoldDB" id="A0A941EQB2"/>
<dbReference type="RefSeq" id="WP_212531000.1">
    <property type="nucleotide sequence ID" value="NZ_JAGSOG010000146.1"/>
</dbReference>
<comment type="similarity">
    <text evidence="1">Belongs to the LysR transcriptional regulatory family.</text>
</comment>
<accession>A0A941EQB2</accession>
<dbReference type="SUPFAM" id="SSF46785">
    <property type="entry name" value="Winged helix' DNA-binding domain"/>
    <property type="match status" value="1"/>
</dbReference>
<reference evidence="8" key="1">
    <citation type="submission" date="2021-04" db="EMBL/GenBank/DDBJ databases">
        <title>Genome based classification of Actinospica acidithermotolerans sp. nov., an actinobacterium isolated from an Indonesian hot spring.</title>
        <authorList>
            <person name="Kusuma A.B."/>
            <person name="Putra K.E."/>
            <person name="Nafisah S."/>
            <person name="Loh J."/>
            <person name="Nouioui I."/>
            <person name="Goodfellow M."/>
        </authorList>
    </citation>
    <scope>NUCLEOTIDE SEQUENCE</scope>
    <source>
        <strain evidence="8">CSCA 57</strain>
    </source>
</reference>
<evidence type="ECO:0000256" key="4">
    <source>
        <dbReference type="ARBA" id="ARBA00023159"/>
    </source>
</evidence>
<dbReference type="PROSITE" id="PS50931">
    <property type="entry name" value="HTH_LYSR"/>
    <property type="match status" value="1"/>
</dbReference>
<evidence type="ECO:0000256" key="3">
    <source>
        <dbReference type="ARBA" id="ARBA00023125"/>
    </source>
</evidence>
<dbReference type="Pfam" id="PF03466">
    <property type="entry name" value="LysR_substrate"/>
    <property type="match status" value="1"/>
</dbReference>
<dbReference type="PANTHER" id="PTHR30346">
    <property type="entry name" value="TRANSCRIPTIONAL DUAL REGULATOR HCAR-RELATED"/>
    <property type="match status" value="1"/>
</dbReference>
<dbReference type="CDD" id="cd08411">
    <property type="entry name" value="PBP2_OxyR"/>
    <property type="match status" value="1"/>
</dbReference>